<dbReference type="AlphaFoldDB" id="A0A238YYV4"/>
<dbReference type="RefSeq" id="WP_176461307.1">
    <property type="nucleotide sequence ID" value="NZ_FZNT01000011.1"/>
</dbReference>
<sequence>MRLKGVGNFQVGISSEGTDTPKEVMAQKITKAKVNYHPGIAFKEMLIDL</sequence>
<organism evidence="2 3">
    <name type="scientific">Lutibacter agarilyticus</name>
    <dbReference type="NCBI Taxonomy" id="1109740"/>
    <lineage>
        <taxon>Bacteria</taxon>
        <taxon>Pseudomonadati</taxon>
        <taxon>Bacteroidota</taxon>
        <taxon>Flavobacteriia</taxon>
        <taxon>Flavobacteriales</taxon>
        <taxon>Flavobacteriaceae</taxon>
        <taxon>Lutibacter</taxon>
    </lineage>
</organism>
<evidence type="ECO:0000313" key="3">
    <source>
        <dbReference type="Proteomes" id="UP000198384"/>
    </source>
</evidence>
<evidence type="ECO:0000259" key="1">
    <source>
        <dbReference type="Pfam" id="PF18291"/>
    </source>
</evidence>
<dbReference type="Proteomes" id="UP000198384">
    <property type="component" value="Unassembled WGS sequence"/>
</dbReference>
<keyword evidence="3" id="KW-1185">Reference proteome</keyword>
<proteinExistence type="predicted"/>
<dbReference type="Pfam" id="PF18291">
    <property type="entry name" value="HU-HIG"/>
    <property type="match status" value="1"/>
</dbReference>
<reference evidence="2 3" key="1">
    <citation type="submission" date="2017-06" db="EMBL/GenBank/DDBJ databases">
        <authorList>
            <person name="Kim H.J."/>
            <person name="Triplett B.A."/>
        </authorList>
    </citation>
    <scope>NUCLEOTIDE SEQUENCE [LARGE SCALE GENOMIC DNA]</scope>
    <source>
        <strain evidence="2 3">DSM 29150</strain>
    </source>
</reference>
<feature type="domain" description="HU" evidence="1">
    <location>
        <begin position="2"/>
        <end position="47"/>
    </location>
</feature>
<protein>
    <recommendedName>
        <fullName evidence="1">HU domain-containing protein</fullName>
    </recommendedName>
</protein>
<dbReference type="EMBL" id="FZNT01000011">
    <property type="protein sequence ID" value="SNR76162.1"/>
    <property type="molecule type" value="Genomic_DNA"/>
</dbReference>
<accession>A0A238YYV4</accession>
<gene>
    <name evidence="2" type="ORF">SAMN06265371_111109</name>
</gene>
<evidence type="ECO:0000313" key="2">
    <source>
        <dbReference type="EMBL" id="SNR76162.1"/>
    </source>
</evidence>
<dbReference type="InterPro" id="IPR041607">
    <property type="entry name" value="HU-HIG"/>
</dbReference>
<name>A0A238YYV4_9FLAO</name>